<dbReference type="InterPro" id="IPR038726">
    <property type="entry name" value="PDDEXK_AddAB-type"/>
</dbReference>
<proteinExistence type="predicted"/>
<dbReference type="RefSeq" id="WP_188719720.1">
    <property type="nucleotide sequence ID" value="NZ_BMIF01000002.1"/>
</dbReference>
<dbReference type="EMBL" id="BMIF01000002">
    <property type="protein sequence ID" value="GGA57431.1"/>
    <property type="molecule type" value="Genomic_DNA"/>
</dbReference>
<protein>
    <submittedName>
        <fullName evidence="2">Double-strand break repair protein AddB</fullName>
    </submittedName>
</protein>
<dbReference type="InterPro" id="IPR011604">
    <property type="entry name" value="PDDEXK-like_dom_sf"/>
</dbReference>
<dbReference type="Gene3D" id="3.90.320.10">
    <property type="match status" value="1"/>
</dbReference>
<dbReference type="InterPro" id="IPR027417">
    <property type="entry name" value="P-loop_NTPase"/>
</dbReference>
<evidence type="ECO:0000313" key="3">
    <source>
        <dbReference type="Proteomes" id="UP000636264"/>
    </source>
</evidence>
<dbReference type="SUPFAM" id="SSF52540">
    <property type="entry name" value="P-loop containing nucleoside triphosphate hydrolases"/>
    <property type="match status" value="1"/>
</dbReference>
<accession>A0A916W103</accession>
<reference evidence="2" key="2">
    <citation type="submission" date="2020-09" db="EMBL/GenBank/DDBJ databases">
        <authorList>
            <person name="Sun Q."/>
            <person name="Zhou Y."/>
        </authorList>
    </citation>
    <scope>NUCLEOTIDE SEQUENCE</scope>
    <source>
        <strain evidence="2">CGMCC 1.15320</strain>
    </source>
</reference>
<evidence type="ECO:0000313" key="2">
    <source>
        <dbReference type="EMBL" id="GGA57431.1"/>
    </source>
</evidence>
<keyword evidence="3" id="KW-1185">Reference proteome</keyword>
<gene>
    <name evidence="2" type="ORF">GCM10011385_08600</name>
</gene>
<dbReference type="NCBIfam" id="TIGR02786">
    <property type="entry name" value="addB_alphas"/>
    <property type="match status" value="1"/>
</dbReference>
<dbReference type="Pfam" id="PF12705">
    <property type="entry name" value="PDDEXK_1"/>
    <property type="match status" value="1"/>
</dbReference>
<dbReference type="InterPro" id="IPR014153">
    <property type="entry name" value="Ds_break_AddB"/>
</dbReference>
<comment type="caution">
    <text evidence="2">The sequence shown here is derived from an EMBL/GenBank/DDBJ whole genome shotgun (WGS) entry which is preliminary data.</text>
</comment>
<evidence type="ECO:0000259" key="1">
    <source>
        <dbReference type="Pfam" id="PF12705"/>
    </source>
</evidence>
<reference evidence="2" key="1">
    <citation type="journal article" date="2014" name="Int. J. Syst. Evol. Microbiol.">
        <title>Complete genome sequence of Corynebacterium casei LMG S-19264T (=DSM 44701T), isolated from a smear-ripened cheese.</title>
        <authorList>
            <consortium name="US DOE Joint Genome Institute (JGI-PGF)"/>
            <person name="Walter F."/>
            <person name="Albersmeier A."/>
            <person name="Kalinowski J."/>
            <person name="Ruckert C."/>
        </authorList>
    </citation>
    <scope>NUCLEOTIDE SEQUENCE</scope>
    <source>
        <strain evidence="2">CGMCC 1.15320</strain>
    </source>
</reference>
<feature type="domain" description="PD-(D/E)XK endonuclease-like" evidence="1">
    <location>
        <begin position="763"/>
        <end position="987"/>
    </location>
</feature>
<sequence length="1044" mass="114174">MTEGLSSTPNVFSIPPGVPYLATLAESLLNGTLVPSFRYAGDPLALSEVTIYLPTRRAVRELRAELMKQLGGDTVILPVVRALGEFEEELTDVSEEGGAEQLEMVTPIASLDRILMLAPLVQRWKSRLPSHVAALFEEGIIIPASLSDSLWLARDLAGLMDEIEMEEGDWSKLAELAPDELAIWWQVTLEFLQIVTMAWPAALAELGKSNPAAHRNAMISAEVARLKRNPPKGPVIAAGSTGSNPAVARLLGAISRLEKGAVVLPGLDLQLDERSWNAVGDSDEPSSCGHPQFGLKRLLKAIGIERSGVQEIGRATPALAARRLIVREALRPAQTTDFWAYDRQSVEQALQDGALEDVSLIEAASEREEAAAVAVALRHAISAGENTTAAVITPNRELARRVATELRRFGIRADDSGSRPLGDTAPATLLRLMIDTVCTPEEPVAIVSLLKHPLLYLSLPREVVKRSAELIELVAMRGGTGRPNIVSLGDLFEMRLTQLAEGRKPNWFSRLTEASIGEARDVLARIGQALEPLASLRDQPAVTLSEIARASVLSLEALARQEDESLYELYRGEAGETLARFLRELVETQSGILVGLHEWPDVFGALIAGRMVKPQMGGDHRVFIWSPIEARLQQVDTLVLGSLNEGGWPQVPSSDRFMSRMMKGELSLLPPERRIGLAAHDFTMAMGTPRVILSRSARAGNAPAVASRWLQRLVACAGPEQADAMKLRGQKYLDWAAALAATGSEDFASRPNPKPPLEARPKRFSVTEVETLRRDPYAIYARKILKLQALEPYIRDPGAAERGTLFHDALDAFVRSGIDPADPKAHERLLEAGRQVFDEAQLPQDVRTVWWPRYEQTAVGVLAWERARNNWVRERHPEIAAYPINVGEREVTLSGRADRIDLLDDGTAEIIDYKTGSNPSVKQAHTLLSPQLPLEAALLHRGAFADLGPVPPGKLTYVRLRANGEVVPESILKTNKSVKSAIELAEEAWERLGKLLDFYSNPGSGYLSRALPFKEGDVEGEYDHLARVLEWSAGGDGNHGGDVE</sequence>
<name>A0A916W103_9HYPH</name>
<organism evidence="2 3">
    <name type="scientific">Nitratireductor aestuarii</name>
    <dbReference type="NCBI Taxonomy" id="1735103"/>
    <lineage>
        <taxon>Bacteria</taxon>
        <taxon>Pseudomonadati</taxon>
        <taxon>Pseudomonadota</taxon>
        <taxon>Alphaproteobacteria</taxon>
        <taxon>Hyphomicrobiales</taxon>
        <taxon>Phyllobacteriaceae</taxon>
        <taxon>Nitratireductor</taxon>
    </lineage>
</organism>
<dbReference type="AlphaFoldDB" id="A0A916W103"/>
<dbReference type="Proteomes" id="UP000636264">
    <property type="component" value="Unassembled WGS sequence"/>
</dbReference>